<name>A0A081AF69_PHYNI</name>
<feature type="compositionally biased region" description="Basic and acidic residues" evidence="2">
    <location>
        <begin position="50"/>
        <end position="65"/>
    </location>
</feature>
<dbReference type="AlphaFoldDB" id="A0A081AF69"/>
<protein>
    <submittedName>
        <fullName evidence="3">Uncharacterized protein</fullName>
    </submittedName>
</protein>
<organism evidence="3 4">
    <name type="scientific">Phytophthora nicotianae P1976</name>
    <dbReference type="NCBI Taxonomy" id="1317066"/>
    <lineage>
        <taxon>Eukaryota</taxon>
        <taxon>Sar</taxon>
        <taxon>Stramenopiles</taxon>
        <taxon>Oomycota</taxon>
        <taxon>Peronosporomycetes</taxon>
        <taxon>Peronosporales</taxon>
        <taxon>Peronosporaceae</taxon>
        <taxon>Phytophthora</taxon>
    </lineage>
</organism>
<evidence type="ECO:0000313" key="4">
    <source>
        <dbReference type="Proteomes" id="UP000028582"/>
    </source>
</evidence>
<evidence type="ECO:0000256" key="1">
    <source>
        <dbReference type="SAM" id="Coils"/>
    </source>
</evidence>
<comment type="caution">
    <text evidence="3">The sequence shown here is derived from an EMBL/GenBank/DDBJ whole genome shotgun (WGS) entry which is preliminary data.</text>
</comment>
<proteinExistence type="predicted"/>
<dbReference type="EMBL" id="ANJA01001347">
    <property type="protein sequence ID" value="ETO77530.1"/>
    <property type="molecule type" value="Genomic_DNA"/>
</dbReference>
<dbReference type="Proteomes" id="UP000028582">
    <property type="component" value="Unassembled WGS sequence"/>
</dbReference>
<sequence length="219" mass="25331">MAQLRQQSSPPLCSQQSAVMNDSADEDDQDVRPMGRRKALRLQHMNRLQQGERQKRPRDSEVITERKRKRARYLIELQEDEDDVHHPAEESTVLSRPMIIIADTTESSPVEITVKPEPQHSHSDAGQGEKRHELHCFTPVNTASEQLQIVEAPKQIRAVNDDILSTLRENNQKLMEENASLKQQLQRQKADTRVVLLLQEQVQRLQQRELELMRALISN</sequence>
<evidence type="ECO:0000256" key="2">
    <source>
        <dbReference type="SAM" id="MobiDB-lite"/>
    </source>
</evidence>
<accession>A0A081AF69</accession>
<reference evidence="3 4" key="1">
    <citation type="submission" date="2013-11" db="EMBL/GenBank/DDBJ databases">
        <title>The Genome Sequence of Phytophthora parasitica P1976.</title>
        <authorList>
            <consortium name="The Broad Institute Genomics Platform"/>
            <person name="Russ C."/>
            <person name="Tyler B."/>
            <person name="Panabieres F."/>
            <person name="Shan W."/>
            <person name="Tripathy S."/>
            <person name="Grunwald N."/>
            <person name="Machado M."/>
            <person name="Johnson C.S."/>
            <person name="Walker B."/>
            <person name="Young S."/>
            <person name="Zeng Q."/>
            <person name="Gargeya S."/>
            <person name="Fitzgerald M."/>
            <person name="Haas B."/>
            <person name="Abouelleil A."/>
            <person name="Allen A.W."/>
            <person name="Alvarado L."/>
            <person name="Arachchi H.M."/>
            <person name="Berlin A.M."/>
            <person name="Chapman S.B."/>
            <person name="Gainer-Dewar J."/>
            <person name="Goldberg J."/>
            <person name="Griggs A."/>
            <person name="Gujja S."/>
            <person name="Hansen M."/>
            <person name="Howarth C."/>
            <person name="Imamovic A."/>
            <person name="Ireland A."/>
            <person name="Larimer J."/>
            <person name="McCowan C."/>
            <person name="Murphy C."/>
            <person name="Pearson M."/>
            <person name="Poon T.W."/>
            <person name="Priest M."/>
            <person name="Roberts A."/>
            <person name="Saif S."/>
            <person name="Shea T."/>
            <person name="Sisk P."/>
            <person name="Sykes S."/>
            <person name="Wortman J."/>
            <person name="Nusbaum C."/>
            <person name="Birren B."/>
        </authorList>
    </citation>
    <scope>NUCLEOTIDE SEQUENCE [LARGE SCALE GENOMIC DNA]</scope>
    <source>
        <strain evidence="3 4">P1976</strain>
    </source>
</reference>
<feature type="coiled-coil region" evidence="1">
    <location>
        <begin position="164"/>
        <end position="191"/>
    </location>
</feature>
<gene>
    <name evidence="3" type="ORF">F444_07287</name>
</gene>
<feature type="region of interest" description="Disordered" evidence="2">
    <location>
        <begin position="1"/>
        <end position="65"/>
    </location>
</feature>
<feature type="compositionally biased region" description="Low complexity" evidence="2">
    <location>
        <begin position="1"/>
        <end position="17"/>
    </location>
</feature>
<evidence type="ECO:0000313" key="3">
    <source>
        <dbReference type="EMBL" id="ETO77530.1"/>
    </source>
</evidence>
<keyword evidence="1" id="KW-0175">Coiled coil</keyword>